<dbReference type="PANTHER" id="PTHR33164">
    <property type="entry name" value="TRANSCRIPTIONAL REGULATOR, MARR FAMILY"/>
    <property type="match status" value="1"/>
</dbReference>
<dbReference type="SUPFAM" id="SSF46785">
    <property type="entry name" value="Winged helix' DNA-binding domain"/>
    <property type="match status" value="1"/>
</dbReference>
<dbReference type="Pfam" id="PF12802">
    <property type="entry name" value="MarR_2"/>
    <property type="match status" value="1"/>
</dbReference>
<dbReference type="SMART" id="SM00347">
    <property type="entry name" value="HTH_MARR"/>
    <property type="match status" value="1"/>
</dbReference>
<protein>
    <submittedName>
        <fullName evidence="2">MarR family transcriptional regulator</fullName>
    </submittedName>
</protein>
<dbReference type="STRING" id="1428644.BIV57_20365"/>
<evidence type="ECO:0000313" key="3">
    <source>
        <dbReference type="Proteomes" id="UP000243342"/>
    </source>
</evidence>
<comment type="caution">
    <text evidence="2">The sequence shown here is derived from an EMBL/GenBank/DDBJ whole genome shotgun (WGS) entry which is preliminary data.</text>
</comment>
<dbReference type="OrthoDB" id="8635520at2"/>
<reference evidence="2 3" key="1">
    <citation type="submission" date="2016-10" db="EMBL/GenBank/DDBJ databases">
        <title>Genome sequence of Streptomyces gilvigriseus MUSC 26.</title>
        <authorList>
            <person name="Lee L.-H."/>
            <person name="Ser H.-L."/>
        </authorList>
    </citation>
    <scope>NUCLEOTIDE SEQUENCE [LARGE SCALE GENOMIC DNA]</scope>
    <source>
        <strain evidence="2 3">MUSC 26</strain>
    </source>
</reference>
<gene>
    <name evidence="2" type="ORF">BIV57_20365</name>
</gene>
<dbReference type="InterPro" id="IPR000835">
    <property type="entry name" value="HTH_MarR-typ"/>
</dbReference>
<name>A0A1J7BAN5_9ACTN</name>
<sequence length="163" mass="18505">MRETAEGARGSDWLDDQEQRVWRAHLAVGRLLNHRMGRDLAAFGLSLNDYEILVNLSEAPERRLRMTELADATLLSKSRLSHQITRMEKAGLVRRERCLRDGRGLEAVLTEHGGQVLARVAPEHVRGVRRHFFDRLSAGDVDALERALVPLAEYLETVTDVRT</sequence>
<dbReference type="EMBL" id="MLCF01000137">
    <property type="protein sequence ID" value="OIV35661.1"/>
    <property type="molecule type" value="Genomic_DNA"/>
</dbReference>
<dbReference type="GO" id="GO:0006950">
    <property type="term" value="P:response to stress"/>
    <property type="evidence" value="ECO:0007669"/>
    <property type="project" value="TreeGrafter"/>
</dbReference>
<proteinExistence type="predicted"/>
<dbReference type="InterPro" id="IPR036388">
    <property type="entry name" value="WH-like_DNA-bd_sf"/>
</dbReference>
<evidence type="ECO:0000259" key="1">
    <source>
        <dbReference type="PROSITE" id="PS50995"/>
    </source>
</evidence>
<dbReference type="Gene3D" id="1.10.10.10">
    <property type="entry name" value="Winged helix-like DNA-binding domain superfamily/Winged helix DNA-binding domain"/>
    <property type="match status" value="1"/>
</dbReference>
<dbReference type="RefSeq" id="WP_071658377.1">
    <property type="nucleotide sequence ID" value="NZ_MLCF01000137.1"/>
</dbReference>
<dbReference type="InterPro" id="IPR036390">
    <property type="entry name" value="WH_DNA-bd_sf"/>
</dbReference>
<keyword evidence="3" id="KW-1185">Reference proteome</keyword>
<dbReference type="AlphaFoldDB" id="A0A1J7BAN5"/>
<dbReference type="InterPro" id="IPR039422">
    <property type="entry name" value="MarR/SlyA-like"/>
</dbReference>
<feature type="domain" description="HTH marR-type" evidence="1">
    <location>
        <begin position="1"/>
        <end position="153"/>
    </location>
</feature>
<dbReference type="PROSITE" id="PS50995">
    <property type="entry name" value="HTH_MARR_2"/>
    <property type="match status" value="1"/>
</dbReference>
<dbReference type="GO" id="GO:0003700">
    <property type="term" value="F:DNA-binding transcription factor activity"/>
    <property type="evidence" value="ECO:0007669"/>
    <property type="project" value="InterPro"/>
</dbReference>
<dbReference type="PANTHER" id="PTHR33164:SF99">
    <property type="entry name" value="MARR FAMILY REGULATORY PROTEIN"/>
    <property type="match status" value="1"/>
</dbReference>
<dbReference type="Proteomes" id="UP000243342">
    <property type="component" value="Unassembled WGS sequence"/>
</dbReference>
<evidence type="ECO:0000313" key="2">
    <source>
        <dbReference type="EMBL" id="OIV35661.1"/>
    </source>
</evidence>
<organism evidence="2 3">
    <name type="scientific">Mangrovactinospora gilvigrisea</name>
    <dbReference type="NCBI Taxonomy" id="1428644"/>
    <lineage>
        <taxon>Bacteria</taxon>
        <taxon>Bacillati</taxon>
        <taxon>Actinomycetota</taxon>
        <taxon>Actinomycetes</taxon>
        <taxon>Kitasatosporales</taxon>
        <taxon>Streptomycetaceae</taxon>
        <taxon>Mangrovactinospora</taxon>
    </lineage>
</organism>
<accession>A0A1J7BAN5</accession>